<feature type="region of interest" description="Disordered" evidence="1">
    <location>
        <begin position="251"/>
        <end position="328"/>
    </location>
</feature>
<feature type="region of interest" description="Disordered" evidence="1">
    <location>
        <begin position="198"/>
        <end position="221"/>
    </location>
</feature>
<gene>
    <name evidence="3" type="ORF">M427DRAFT_136786</name>
</gene>
<reference evidence="3 4" key="1">
    <citation type="journal article" date="2015" name="Genome Biol. Evol.">
        <title>Phylogenomic analyses indicate that early fungi evolved digesting cell walls of algal ancestors of land plants.</title>
        <authorList>
            <person name="Chang Y."/>
            <person name="Wang S."/>
            <person name="Sekimoto S."/>
            <person name="Aerts A.L."/>
            <person name="Choi C."/>
            <person name="Clum A."/>
            <person name="LaButti K.M."/>
            <person name="Lindquist E.A."/>
            <person name="Yee Ngan C."/>
            <person name="Ohm R.A."/>
            <person name="Salamov A.A."/>
            <person name="Grigoriev I.V."/>
            <person name="Spatafora J.W."/>
            <person name="Berbee M.L."/>
        </authorList>
    </citation>
    <scope>NUCLEOTIDE SEQUENCE [LARGE SCALE GENOMIC DNA]</scope>
    <source>
        <strain evidence="3 4">JEL478</strain>
    </source>
</reference>
<feature type="compositionally biased region" description="Polar residues" evidence="1">
    <location>
        <begin position="198"/>
        <end position="211"/>
    </location>
</feature>
<dbReference type="GO" id="GO:0046394">
    <property type="term" value="P:carboxylic acid biosynthetic process"/>
    <property type="evidence" value="ECO:0007669"/>
    <property type="project" value="UniProtKB-ARBA"/>
</dbReference>
<evidence type="ECO:0000313" key="3">
    <source>
        <dbReference type="EMBL" id="KXS13208.1"/>
    </source>
</evidence>
<dbReference type="GO" id="GO:0006520">
    <property type="term" value="P:amino acid metabolic process"/>
    <property type="evidence" value="ECO:0007669"/>
    <property type="project" value="UniProtKB-ARBA"/>
</dbReference>
<evidence type="ECO:0000259" key="2">
    <source>
        <dbReference type="Pfam" id="PF13840"/>
    </source>
</evidence>
<dbReference type="Proteomes" id="UP000070544">
    <property type="component" value="Unassembled WGS sequence"/>
</dbReference>
<dbReference type="OrthoDB" id="58529at2759"/>
<dbReference type="PANTHER" id="PTHR31131:SF6">
    <property type="entry name" value="CASTOR ACT DOMAIN-CONTAINING PROTEIN"/>
    <property type="match status" value="1"/>
</dbReference>
<proteinExistence type="predicted"/>
<dbReference type="InterPro" id="IPR027795">
    <property type="entry name" value="CASTOR_ACT_dom"/>
</dbReference>
<evidence type="ECO:0000313" key="4">
    <source>
        <dbReference type="Proteomes" id="UP000070544"/>
    </source>
</evidence>
<dbReference type="AlphaFoldDB" id="A0A139A971"/>
<feature type="domain" description="CASTOR ACT" evidence="2">
    <location>
        <begin position="478"/>
        <end position="537"/>
    </location>
</feature>
<feature type="domain" description="CASTOR ACT" evidence="2">
    <location>
        <begin position="78"/>
        <end position="139"/>
    </location>
</feature>
<dbReference type="EMBL" id="KQ965781">
    <property type="protein sequence ID" value="KXS13208.1"/>
    <property type="molecule type" value="Genomic_DNA"/>
</dbReference>
<dbReference type="InterPro" id="IPR051719">
    <property type="entry name" value="CASTOR_mTORC1"/>
</dbReference>
<evidence type="ECO:0000256" key="1">
    <source>
        <dbReference type="SAM" id="MobiDB-lite"/>
    </source>
</evidence>
<sequence>MSVSILPNRLQILTCPKSSLRCIAHAVIRNLLFPRSRENFFSYTENALEVSIIADVSTVKEDFPPSGSPLCPGLVIAEDPFRALEIEYDYDESSGQRINELSAPLARAGISIFYLSTYQTDFVFVKERRLAYVISTLQKEDFVFVDLDTLDVSLRFSPPQSDTGSVGGQSMGMSMRGSTAFDDAEVVRKVAAMAAQMSRTSGQQLSGTAFSEDTPESGHHHMVLPSIASSSVPTSPAITFSEDALASSSSTATAHTSDRLATSSDGPSFSASKPIPFTSGSGSHSRRHPGDTSRLRHRRHPRVNRITSTTSNPTTTDSDDVDDVSSAVTDTSGSLPSFAYSLSPSSPPIPNVSRGFMHPTSGDLAQSPAVTTTTTASRRHQRAAWEAMLAEVRRETHRQVLSHTLRLVGLNRDYAEWWGVRLVKLIFYPDDAASTSTASFFSYTATSDGVSVVAEESVVAQFGENMVHMPGDGGQHEALRCIQVDLEQFGLDRYGIVFSMSDPLTSAAVNLLYLSTFKTANIIVHESDLENAVGILENLSKNNDTVALGADQTRGVEPGVGTVTGNGDVRADEVEEDEFGYDTSVTTEQLRG</sequence>
<name>A0A139A971_GONPJ</name>
<feature type="compositionally biased region" description="Low complexity" evidence="1">
    <location>
        <begin position="304"/>
        <end position="316"/>
    </location>
</feature>
<dbReference type="SUPFAM" id="SSF55021">
    <property type="entry name" value="ACT-like"/>
    <property type="match status" value="2"/>
</dbReference>
<protein>
    <recommendedName>
        <fullName evidence="2">CASTOR ACT domain-containing protein</fullName>
    </recommendedName>
</protein>
<dbReference type="Pfam" id="PF13840">
    <property type="entry name" value="ACT_7"/>
    <property type="match status" value="2"/>
</dbReference>
<dbReference type="Gene3D" id="3.30.2130.10">
    <property type="entry name" value="VC0802-like"/>
    <property type="match status" value="2"/>
</dbReference>
<dbReference type="PANTHER" id="PTHR31131">
    <property type="entry name" value="CHROMOSOME 1, WHOLE GENOME SHOTGUN SEQUENCE"/>
    <property type="match status" value="1"/>
</dbReference>
<organism evidence="3 4">
    <name type="scientific">Gonapodya prolifera (strain JEL478)</name>
    <name type="common">Monoblepharis prolifera</name>
    <dbReference type="NCBI Taxonomy" id="1344416"/>
    <lineage>
        <taxon>Eukaryota</taxon>
        <taxon>Fungi</taxon>
        <taxon>Fungi incertae sedis</taxon>
        <taxon>Chytridiomycota</taxon>
        <taxon>Chytridiomycota incertae sedis</taxon>
        <taxon>Monoblepharidomycetes</taxon>
        <taxon>Monoblepharidales</taxon>
        <taxon>Gonapodyaceae</taxon>
        <taxon>Gonapodya</taxon>
    </lineage>
</organism>
<accession>A0A139A971</accession>
<keyword evidence="4" id="KW-1185">Reference proteome</keyword>
<dbReference type="InterPro" id="IPR045865">
    <property type="entry name" value="ACT-like_dom_sf"/>
</dbReference>
<feature type="compositionally biased region" description="Polar residues" evidence="1">
    <location>
        <begin position="259"/>
        <end position="271"/>
    </location>
</feature>